<evidence type="ECO:0000256" key="1">
    <source>
        <dbReference type="ARBA" id="ARBA00023015"/>
    </source>
</evidence>
<proteinExistence type="predicted"/>
<dbReference type="InterPro" id="IPR036388">
    <property type="entry name" value="WH-like_DNA-bd_sf"/>
</dbReference>
<keyword evidence="1" id="KW-0805">Transcription regulation</keyword>
<sequence length="905" mass="97179">MVAGSACLSGQQRGAAVSPTILQRGGRRPEVDASRARVLRAKLLPPALPGSVLVRQRLVDRLATLLDPDGDARLGLVTGPAGFGKTTLLSKFATHAEKSGVRLAWCSLDHRDADTFRFWSCVLAALSVADAGLSASLAGVPAPRRAGNEDFVTTLLEAVDDRPSVLVLVLENVHEIADQGVLRDLDHLLSRASTGLRILLSSRSDPPLVALQAAKVSCRLTQLRVHDLAFTEDETVTWCRDLEVEQRRAVWSRTEGWPAMVRLMEIAMRSGAVDVEGTPWDTGLADYLFTEIMRRQPETAQQGLMRLAVPHTIPLDLAVELSGLTDAGHLLELVCQSTGLISLVAQPGPTAPTYRMHPMLRAYLHGELTRRDIVAERLAQRQSARWCLAAGFGLDALRHSTAVADPAFQESVVRAVGPGLVNDGEGALLLAALDQPGRRRGEESVWTTVIRAAALLDCGRLAEAAVALQGLGPVEGDQDADLVLAHRATEAHLLRRRGSFLAVPPDTGEASGAEDPDLRLMLAVQRGSAWVWQGDLDAGEAELLRGIEIARGLGREAALIDCLGVLGGLHSSRSRFDAMVVVAQEAIDLGEAHGWADTPRMAYPHILRGWSAYQDLDDDLARAHAHLAEAAVEKTADPTVLASVAALNAALSYDSPATVVAGQQADDATAMHDLVVGLPGREVNPALVVYAALGDVRMSIEMQRLPRVHEVTSLLRARFGSCGDADLIEAILAEATGRRAEARALLAGLTRGPQRLVVPLVEAEALVLAATLAHADHDAFVATDLARRALDVAARLHGLRPLVDSYAGFQDLLREGVGRWGRHEPLVARVLDYAGSPTTVSSIALTARQLEVLRELPSLHTVEEIAAMLYVSVNTVKTHLRSLYRKLGVTSRRDAVAEARRLSLL</sequence>
<dbReference type="InterPro" id="IPR000792">
    <property type="entry name" value="Tscrpt_reg_LuxR_C"/>
</dbReference>
<evidence type="ECO:0000256" key="2">
    <source>
        <dbReference type="ARBA" id="ARBA00023125"/>
    </source>
</evidence>
<dbReference type="Gene3D" id="1.10.10.10">
    <property type="entry name" value="Winged helix-like DNA-binding domain superfamily/Winged helix DNA-binding domain"/>
    <property type="match status" value="1"/>
</dbReference>
<evidence type="ECO:0000256" key="3">
    <source>
        <dbReference type="ARBA" id="ARBA00023163"/>
    </source>
</evidence>
<dbReference type="PROSITE" id="PS50043">
    <property type="entry name" value="HTH_LUXR_2"/>
    <property type="match status" value="1"/>
</dbReference>
<dbReference type="SUPFAM" id="SSF46894">
    <property type="entry name" value="C-terminal effector domain of the bipartite response regulators"/>
    <property type="match status" value="1"/>
</dbReference>
<keyword evidence="6" id="KW-1185">Reference proteome</keyword>
<reference evidence="5 6" key="1">
    <citation type="submission" date="2017-12" db="EMBL/GenBank/DDBJ databases">
        <title>Pharmacopeia of the Arctic Ocean.</title>
        <authorList>
            <person name="Collins E."/>
            <person name="Ducluzeau A.-L."/>
        </authorList>
    </citation>
    <scope>NUCLEOTIDE SEQUENCE [LARGE SCALE GENOMIC DNA]</scope>
    <source>
        <strain evidence="5 6">DSM 23325</strain>
    </source>
</reference>
<accession>A0ABX4QWT9</accession>
<protein>
    <recommendedName>
        <fullName evidence="4">HTH luxR-type domain-containing protein</fullName>
    </recommendedName>
</protein>
<dbReference type="InterPro" id="IPR027417">
    <property type="entry name" value="P-loop_NTPase"/>
</dbReference>
<dbReference type="Pfam" id="PF25873">
    <property type="entry name" value="WHD_MalT"/>
    <property type="match status" value="1"/>
</dbReference>
<dbReference type="InterPro" id="IPR016032">
    <property type="entry name" value="Sig_transdc_resp-reg_C-effctor"/>
</dbReference>
<evidence type="ECO:0000313" key="5">
    <source>
        <dbReference type="EMBL" id="PKH40956.1"/>
    </source>
</evidence>
<dbReference type="SMART" id="SM00421">
    <property type="entry name" value="HTH_LUXR"/>
    <property type="match status" value="1"/>
</dbReference>
<keyword evidence="2" id="KW-0238">DNA-binding</keyword>
<dbReference type="InterPro" id="IPR011990">
    <property type="entry name" value="TPR-like_helical_dom_sf"/>
</dbReference>
<dbReference type="PANTHER" id="PTHR44688">
    <property type="entry name" value="DNA-BINDING TRANSCRIPTIONAL ACTIVATOR DEVR_DOSR"/>
    <property type="match status" value="1"/>
</dbReference>
<dbReference type="InterPro" id="IPR059106">
    <property type="entry name" value="WHD_MalT"/>
</dbReference>
<keyword evidence="3" id="KW-0804">Transcription</keyword>
<organism evidence="5 6">
    <name type="scientific">Nocardioides alpinus</name>
    <dbReference type="NCBI Taxonomy" id="748909"/>
    <lineage>
        <taxon>Bacteria</taxon>
        <taxon>Bacillati</taxon>
        <taxon>Actinomycetota</taxon>
        <taxon>Actinomycetes</taxon>
        <taxon>Propionibacteriales</taxon>
        <taxon>Nocardioidaceae</taxon>
        <taxon>Nocardioides</taxon>
    </lineage>
</organism>
<dbReference type="SUPFAM" id="SSF48452">
    <property type="entry name" value="TPR-like"/>
    <property type="match status" value="1"/>
</dbReference>
<name>A0ABX4QWT9_9ACTN</name>
<comment type="caution">
    <text evidence="5">The sequence shown here is derived from an EMBL/GenBank/DDBJ whole genome shotgun (WGS) entry which is preliminary data.</text>
</comment>
<dbReference type="Proteomes" id="UP000233565">
    <property type="component" value="Unassembled WGS sequence"/>
</dbReference>
<dbReference type="Gene3D" id="3.40.50.300">
    <property type="entry name" value="P-loop containing nucleotide triphosphate hydrolases"/>
    <property type="match status" value="1"/>
</dbReference>
<dbReference type="Pfam" id="PF13191">
    <property type="entry name" value="AAA_16"/>
    <property type="match status" value="1"/>
</dbReference>
<dbReference type="Pfam" id="PF00196">
    <property type="entry name" value="GerE"/>
    <property type="match status" value="1"/>
</dbReference>
<feature type="domain" description="HTH luxR-type" evidence="4">
    <location>
        <begin position="838"/>
        <end position="903"/>
    </location>
</feature>
<dbReference type="SUPFAM" id="SSF52540">
    <property type="entry name" value="P-loop containing nucleoside triphosphate hydrolases"/>
    <property type="match status" value="1"/>
</dbReference>
<dbReference type="EMBL" id="PJBV01000016">
    <property type="protein sequence ID" value="PKH40956.1"/>
    <property type="molecule type" value="Genomic_DNA"/>
</dbReference>
<dbReference type="PANTHER" id="PTHR44688:SF16">
    <property type="entry name" value="DNA-BINDING TRANSCRIPTIONAL ACTIVATOR DEVR_DOSR"/>
    <property type="match status" value="1"/>
</dbReference>
<dbReference type="CDD" id="cd06170">
    <property type="entry name" value="LuxR_C_like"/>
    <property type="match status" value="1"/>
</dbReference>
<evidence type="ECO:0000259" key="4">
    <source>
        <dbReference type="PROSITE" id="PS50043"/>
    </source>
</evidence>
<evidence type="ECO:0000313" key="6">
    <source>
        <dbReference type="Proteomes" id="UP000233565"/>
    </source>
</evidence>
<dbReference type="InterPro" id="IPR041664">
    <property type="entry name" value="AAA_16"/>
</dbReference>
<gene>
    <name evidence="5" type="ORF">CXG46_10900</name>
</gene>